<gene>
    <name evidence="2" type="ORF">EWB00_006412</name>
</gene>
<feature type="coiled-coil region" evidence="1">
    <location>
        <begin position="546"/>
        <end position="580"/>
    </location>
</feature>
<accession>A0A4Z2CZ63</accession>
<keyword evidence="1" id="KW-0175">Coiled coil</keyword>
<dbReference type="STRING" id="6182.A0A4Z2CZ63"/>
<keyword evidence="3" id="KW-1185">Reference proteome</keyword>
<evidence type="ECO:0000313" key="3">
    <source>
        <dbReference type="Proteomes" id="UP000311919"/>
    </source>
</evidence>
<sequence>MTRQSTLINNIELEIKWLHDLEEEINQDHISKNNSQFITEVTLSIQDEINHYNQLLYNLNLHSQHIDEHCYPNAYSLNDSITLKQIDNLKSKFNVIKQNLNKIINNKNEQMKLIHTLQYNLDNFKMILKNFNDQLNSIIEIQLINDVNIEIDNQLLETTYMNMKIQIEVSSINEYQFLNDYKNLLNQIQNDLTTKQLQFNQLIEINHNNNNLLLFKQQFLQNNILKNYNKQFEDKKSLLKQKINELIEKCKYFINFEKNSLDNLNKLKCKLNDIKQSINILLIENSINIDYEQQLNTINESLLIINNQYKIICENIKEININKIDKLFNECNELINDKLLTLKINKTFDQLKNQQKSIKSKLIDDLQLIKNNQLMNLLNEFKLLKQSVNQLIIKSQMNIQFKFIDDKFINESIHRIEQSIEILCNQLNDNLLQYKTIINNECQLLKLYENINDWILNYENELLNIENNITNITQSNTSNNLQSIQSINKIIENNLHTINNLKIKYSHGEKLYELLMNKCNEYHELMDTTELNELHNRLITLNTQQLHNIETNLLNIKDNLNNLTNKNKNIDEELLKYEEIIDKLKQFYYFIKI</sequence>
<dbReference type="Proteomes" id="UP000311919">
    <property type="component" value="Unassembled WGS sequence"/>
</dbReference>
<organism evidence="2 3">
    <name type="scientific">Schistosoma japonicum</name>
    <name type="common">Blood fluke</name>
    <dbReference type="NCBI Taxonomy" id="6182"/>
    <lineage>
        <taxon>Eukaryota</taxon>
        <taxon>Metazoa</taxon>
        <taxon>Spiralia</taxon>
        <taxon>Lophotrochozoa</taxon>
        <taxon>Platyhelminthes</taxon>
        <taxon>Trematoda</taxon>
        <taxon>Digenea</taxon>
        <taxon>Strigeidida</taxon>
        <taxon>Schistosomatoidea</taxon>
        <taxon>Schistosomatidae</taxon>
        <taxon>Schistosoma</taxon>
    </lineage>
</organism>
<dbReference type="EMBL" id="SKCS01000397">
    <property type="protein sequence ID" value="TNN09200.1"/>
    <property type="molecule type" value="Genomic_DNA"/>
</dbReference>
<proteinExistence type="predicted"/>
<feature type="coiled-coil region" evidence="1">
    <location>
        <begin position="225"/>
        <end position="284"/>
    </location>
</feature>
<protein>
    <submittedName>
        <fullName evidence="2">Spectrin-like nuclear envelope</fullName>
    </submittedName>
</protein>
<dbReference type="AlphaFoldDB" id="A0A4Z2CZ63"/>
<evidence type="ECO:0000313" key="2">
    <source>
        <dbReference type="EMBL" id="TNN09200.1"/>
    </source>
</evidence>
<reference evidence="2 3" key="1">
    <citation type="submission" date="2019-03" db="EMBL/GenBank/DDBJ databases">
        <title>An improved genome assembly of the fluke Schistosoma japonicum.</title>
        <authorList>
            <person name="Hu W."/>
            <person name="Luo F."/>
            <person name="Yin M."/>
            <person name="Mo X."/>
            <person name="Sun C."/>
            <person name="Wu Q."/>
            <person name="Zhu B."/>
            <person name="Xiang M."/>
            <person name="Wang J."/>
            <person name="Wang Y."/>
            <person name="Zhang T."/>
            <person name="Xu B."/>
            <person name="Zheng H."/>
            <person name="Feng Z."/>
        </authorList>
    </citation>
    <scope>NUCLEOTIDE SEQUENCE [LARGE SCALE GENOMIC DNA]</scope>
    <source>
        <strain evidence="2">HuSjv2</strain>
        <tissue evidence="2">Worms</tissue>
    </source>
</reference>
<evidence type="ECO:0000256" key="1">
    <source>
        <dbReference type="SAM" id="Coils"/>
    </source>
</evidence>
<comment type="caution">
    <text evidence="2">The sequence shown here is derived from an EMBL/GenBank/DDBJ whole genome shotgun (WGS) entry which is preliminary data.</text>
</comment>
<name>A0A4Z2CZ63_SCHJA</name>